<evidence type="ECO:0000313" key="10">
    <source>
        <dbReference type="Proteomes" id="UP000698242"/>
    </source>
</evidence>
<dbReference type="PANTHER" id="PTHR34979:SF1">
    <property type="entry name" value="INNER MEMBRANE PROTEIN YGAZ"/>
    <property type="match status" value="1"/>
</dbReference>
<dbReference type="Pfam" id="PF03591">
    <property type="entry name" value="AzlC"/>
    <property type="match status" value="1"/>
</dbReference>
<evidence type="ECO:0000256" key="3">
    <source>
        <dbReference type="ARBA" id="ARBA00022448"/>
    </source>
</evidence>
<dbReference type="InterPro" id="IPR011606">
    <property type="entry name" value="Brnchd-chn_aa_trnsp_permease"/>
</dbReference>
<evidence type="ECO:0000256" key="7">
    <source>
        <dbReference type="ARBA" id="ARBA00023136"/>
    </source>
</evidence>
<keyword evidence="3" id="KW-0813">Transport</keyword>
<proteinExistence type="inferred from homology"/>
<dbReference type="EMBL" id="APKE01000034">
    <property type="protein sequence ID" value="KAF0674904.1"/>
    <property type="molecule type" value="Genomic_DNA"/>
</dbReference>
<comment type="subcellular location">
    <subcellularLocation>
        <location evidence="1">Cell membrane</location>
        <topology evidence="1">Multi-pass membrane protein</topology>
    </subcellularLocation>
</comment>
<feature type="transmembrane region" description="Helical" evidence="8">
    <location>
        <begin position="173"/>
        <end position="189"/>
    </location>
</feature>
<evidence type="ECO:0000256" key="1">
    <source>
        <dbReference type="ARBA" id="ARBA00004651"/>
    </source>
</evidence>
<comment type="caution">
    <text evidence="9">The sequence shown here is derived from an EMBL/GenBank/DDBJ whole genome shotgun (WGS) entry which is preliminary data.</text>
</comment>
<feature type="transmembrane region" description="Helical" evidence="8">
    <location>
        <begin position="20"/>
        <end position="42"/>
    </location>
</feature>
<keyword evidence="10" id="KW-1185">Reference proteome</keyword>
<keyword evidence="5 8" id="KW-0812">Transmembrane</keyword>
<dbReference type="Proteomes" id="UP000698242">
    <property type="component" value="Unassembled WGS sequence"/>
</dbReference>
<name>A0A921NUA7_9RHOB</name>
<dbReference type="RefSeq" id="WP_159966306.1">
    <property type="nucleotide sequence ID" value="NZ_APKE01000034.1"/>
</dbReference>
<keyword evidence="4" id="KW-1003">Cell membrane</keyword>
<evidence type="ECO:0000256" key="2">
    <source>
        <dbReference type="ARBA" id="ARBA00010735"/>
    </source>
</evidence>
<dbReference type="AlphaFoldDB" id="A0A921NUA7"/>
<evidence type="ECO:0000256" key="8">
    <source>
        <dbReference type="SAM" id="Phobius"/>
    </source>
</evidence>
<evidence type="ECO:0000256" key="4">
    <source>
        <dbReference type="ARBA" id="ARBA00022475"/>
    </source>
</evidence>
<accession>A0A921NUA7</accession>
<reference evidence="9" key="1">
    <citation type="submission" date="2013-03" db="EMBL/GenBank/DDBJ databases">
        <title>Genome Sequence of the Profundibacterium mesophilum strain KAUST100406-0324T from Red Sea, a novel genus in the family Rhodobacteraceae.</title>
        <authorList>
            <person name="Essack M."/>
            <person name="Alam I."/>
            <person name="Lafi F."/>
            <person name="Alawi W."/>
            <person name="Kamanu F."/>
            <person name="Al-Suwailem A."/>
            <person name="Lee O.O."/>
            <person name="Xu Y."/>
            <person name="Bajic V."/>
            <person name="Qian P.-Y."/>
            <person name="Archer J."/>
        </authorList>
    </citation>
    <scope>NUCLEOTIDE SEQUENCE</scope>
    <source>
        <strain evidence="9">KAUST100406-0324</strain>
    </source>
</reference>
<comment type="similarity">
    <text evidence="2">Belongs to the AzlC family.</text>
</comment>
<feature type="transmembrane region" description="Helical" evidence="8">
    <location>
        <begin position="48"/>
        <end position="66"/>
    </location>
</feature>
<evidence type="ECO:0000256" key="6">
    <source>
        <dbReference type="ARBA" id="ARBA00022989"/>
    </source>
</evidence>
<protein>
    <submittedName>
        <fullName evidence="9">Branched-chain amino acid permease</fullName>
    </submittedName>
</protein>
<dbReference type="GO" id="GO:0005886">
    <property type="term" value="C:plasma membrane"/>
    <property type="evidence" value="ECO:0007669"/>
    <property type="project" value="UniProtKB-SubCell"/>
</dbReference>
<feature type="transmembrane region" description="Helical" evidence="8">
    <location>
        <begin position="195"/>
        <end position="214"/>
    </location>
</feature>
<organism evidence="9 10">
    <name type="scientific">Profundibacterium mesophilum KAUST100406-0324</name>
    <dbReference type="NCBI Taxonomy" id="1037889"/>
    <lineage>
        <taxon>Bacteria</taxon>
        <taxon>Pseudomonadati</taxon>
        <taxon>Pseudomonadota</taxon>
        <taxon>Alphaproteobacteria</taxon>
        <taxon>Rhodobacterales</taxon>
        <taxon>Roseobacteraceae</taxon>
        <taxon>Profundibacterium</taxon>
    </lineage>
</organism>
<keyword evidence="6 8" id="KW-1133">Transmembrane helix</keyword>
<dbReference type="OrthoDB" id="3579489at2"/>
<gene>
    <name evidence="9" type="ORF">PMES_02786</name>
</gene>
<evidence type="ECO:0000313" key="9">
    <source>
        <dbReference type="EMBL" id="KAF0674904.1"/>
    </source>
</evidence>
<keyword evidence="7 8" id="KW-0472">Membrane</keyword>
<dbReference type="PANTHER" id="PTHR34979">
    <property type="entry name" value="INNER MEMBRANE PROTEIN YGAZ"/>
    <property type="match status" value="1"/>
</dbReference>
<feature type="transmembrane region" description="Helical" evidence="8">
    <location>
        <begin position="137"/>
        <end position="161"/>
    </location>
</feature>
<sequence>MSSRMRHGRTPDRSEFSKALLDIVPLSLGVAVYGLAFGLLAAGEGMGAWSTGLMGALVFAGSAQIVALERLSTDSGPLLAVVAGLALNLRILLMTASLRNDLDGRPAWQIVLGVHLTSDENWVLMHATRNSGTPAGYWYLVGGGTSLITVWVVATAIGAGFAQALPELGDSGLDFAFAAAFILLLTSLWRGPQSLSPWIVSVAIAGAFALLLPFDPSWGLLAGAIAGAGFAGWCRRE</sequence>
<evidence type="ECO:0000256" key="5">
    <source>
        <dbReference type="ARBA" id="ARBA00022692"/>
    </source>
</evidence>
<dbReference type="GO" id="GO:1903785">
    <property type="term" value="P:L-valine transmembrane transport"/>
    <property type="evidence" value="ECO:0007669"/>
    <property type="project" value="TreeGrafter"/>
</dbReference>